<feature type="transmembrane region" description="Helical" evidence="1">
    <location>
        <begin position="12"/>
        <end position="31"/>
    </location>
</feature>
<accession>A0A919SRQ9</accession>
<reference evidence="2" key="1">
    <citation type="submission" date="2021-03" db="EMBL/GenBank/DDBJ databases">
        <title>Whole genome shotgun sequence of Actinoplanes auranticolor NBRC 12245.</title>
        <authorList>
            <person name="Komaki H."/>
            <person name="Tamura T."/>
        </authorList>
    </citation>
    <scope>NUCLEOTIDE SEQUENCE</scope>
    <source>
        <strain evidence="2">NBRC 12245</strain>
    </source>
</reference>
<protein>
    <submittedName>
        <fullName evidence="2">Uncharacterized protein</fullName>
    </submittedName>
</protein>
<keyword evidence="1" id="KW-0812">Transmembrane</keyword>
<sequence length="63" mass="6149">MPPSPDAPLLTVRAAVILLLAAVVGVVAGVLSYQVDKSLPGAALWGGGAAGGAVALFHSIVSR</sequence>
<keyword evidence="1" id="KW-0472">Membrane</keyword>
<name>A0A919SRQ9_9ACTN</name>
<proteinExistence type="predicted"/>
<evidence type="ECO:0000313" key="3">
    <source>
        <dbReference type="Proteomes" id="UP000681340"/>
    </source>
</evidence>
<gene>
    <name evidence="2" type="ORF">Aau02nite_77820</name>
</gene>
<keyword evidence="1" id="KW-1133">Transmembrane helix</keyword>
<evidence type="ECO:0000256" key="1">
    <source>
        <dbReference type="SAM" id="Phobius"/>
    </source>
</evidence>
<keyword evidence="3" id="KW-1185">Reference proteome</keyword>
<dbReference type="AlphaFoldDB" id="A0A919SRQ9"/>
<organism evidence="2 3">
    <name type="scientific">Actinoplanes auranticolor</name>
    <dbReference type="NCBI Taxonomy" id="47988"/>
    <lineage>
        <taxon>Bacteria</taxon>
        <taxon>Bacillati</taxon>
        <taxon>Actinomycetota</taxon>
        <taxon>Actinomycetes</taxon>
        <taxon>Micromonosporales</taxon>
        <taxon>Micromonosporaceae</taxon>
        <taxon>Actinoplanes</taxon>
    </lineage>
</organism>
<comment type="caution">
    <text evidence="2">The sequence shown here is derived from an EMBL/GenBank/DDBJ whole genome shotgun (WGS) entry which is preliminary data.</text>
</comment>
<dbReference type="EMBL" id="BOQL01000069">
    <property type="protein sequence ID" value="GIM77820.1"/>
    <property type="molecule type" value="Genomic_DNA"/>
</dbReference>
<dbReference type="Proteomes" id="UP000681340">
    <property type="component" value="Unassembled WGS sequence"/>
</dbReference>
<evidence type="ECO:0000313" key="2">
    <source>
        <dbReference type="EMBL" id="GIM77820.1"/>
    </source>
</evidence>
<feature type="transmembrane region" description="Helical" evidence="1">
    <location>
        <begin position="43"/>
        <end position="61"/>
    </location>
</feature>